<keyword evidence="1" id="KW-0436">Ligase</keyword>
<dbReference type="AlphaFoldDB" id="X1JTV8"/>
<dbReference type="SMART" id="SM01209">
    <property type="entry name" value="GARS_A"/>
    <property type="match status" value="1"/>
</dbReference>
<gene>
    <name evidence="6" type="ORF">S03H2_55613</name>
</gene>
<dbReference type="SUPFAM" id="SSF52440">
    <property type="entry name" value="PreATP-grasp domain"/>
    <property type="match status" value="1"/>
</dbReference>
<evidence type="ECO:0000259" key="4">
    <source>
        <dbReference type="Pfam" id="PF01071"/>
    </source>
</evidence>
<dbReference type="GO" id="GO:0009113">
    <property type="term" value="P:purine nucleobase biosynthetic process"/>
    <property type="evidence" value="ECO:0007669"/>
    <property type="project" value="InterPro"/>
</dbReference>
<evidence type="ECO:0000256" key="1">
    <source>
        <dbReference type="ARBA" id="ARBA00022598"/>
    </source>
</evidence>
<name>X1JTV8_9ZZZZ</name>
<evidence type="ECO:0008006" key="7">
    <source>
        <dbReference type="Google" id="ProtNLM"/>
    </source>
</evidence>
<dbReference type="InterPro" id="IPR020562">
    <property type="entry name" value="PRibGlycinamide_synth_N"/>
</dbReference>
<dbReference type="PANTHER" id="PTHR43472">
    <property type="entry name" value="PHOSPHORIBOSYLAMINE--GLYCINE LIGASE"/>
    <property type="match status" value="1"/>
</dbReference>
<reference evidence="6" key="1">
    <citation type="journal article" date="2014" name="Front. Microbiol.">
        <title>High frequency of phylogenetically diverse reductive dehalogenase-homologous genes in deep subseafloor sedimentary metagenomes.</title>
        <authorList>
            <person name="Kawai M."/>
            <person name="Futagami T."/>
            <person name="Toyoda A."/>
            <person name="Takaki Y."/>
            <person name="Nishi S."/>
            <person name="Hori S."/>
            <person name="Arai W."/>
            <person name="Tsubouchi T."/>
            <person name="Morono Y."/>
            <person name="Uchiyama I."/>
            <person name="Ito T."/>
            <person name="Fujiyama A."/>
            <person name="Inagaki F."/>
            <person name="Takami H."/>
        </authorList>
    </citation>
    <scope>NUCLEOTIDE SEQUENCE</scope>
    <source>
        <strain evidence="6">Expedition CK06-06</strain>
    </source>
</reference>
<sequence length="226" mass="24954">MGEGREKVGILVISYGSRAAAVIDALSRSEDYKARFYVADKQRNPFNVKHAEKHVVIPDLDVGKICDFVEANKNDIDFGICCPEKPIIAGVRDVVESKTGVAMICPTKRYAIEESKVAQRRLLEECCAEANPGFKVFRRAEYSNVSEVKSAVWGFLDEIGDEVAVKPDKPAAGKGVGVWGDHFTNREQLFEHFVSIFGSGSDVIIEEKVEGEESSFQAFCDGKRLA</sequence>
<feature type="domain" description="Phosphoribosylglycinamide synthetase ATP-grasp (A)" evidence="4">
    <location>
        <begin position="138"/>
        <end position="224"/>
    </location>
</feature>
<dbReference type="InterPro" id="IPR013815">
    <property type="entry name" value="ATP_grasp_subdomain_1"/>
</dbReference>
<keyword evidence="2" id="KW-0547">Nucleotide-binding</keyword>
<evidence type="ECO:0000256" key="2">
    <source>
        <dbReference type="ARBA" id="ARBA00022741"/>
    </source>
</evidence>
<dbReference type="Pfam" id="PF02844">
    <property type="entry name" value="GARS_N"/>
    <property type="match status" value="1"/>
</dbReference>
<protein>
    <recommendedName>
        <fullName evidence="7">ATP-grasp domain-containing protein</fullName>
    </recommendedName>
</protein>
<dbReference type="InterPro" id="IPR020561">
    <property type="entry name" value="PRibGlycinamid_synth_ATP-grasp"/>
</dbReference>
<evidence type="ECO:0000313" key="6">
    <source>
        <dbReference type="EMBL" id="GAH81709.1"/>
    </source>
</evidence>
<dbReference type="Gene3D" id="3.30.1490.20">
    <property type="entry name" value="ATP-grasp fold, A domain"/>
    <property type="match status" value="1"/>
</dbReference>
<dbReference type="PANTHER" id="PTHR43472:SF1">
    <property type="entry name" value="PHOSPHORIBOSYLAMINE--GLYCINE LIGASE, CHLOROPLASTIC"/>
    <property type="match status" value="1"/>
</dbReference>
<proteinExistence type="predicted"/>
<feature type="domain" description="Phosphoribosylglycinamide synthetase N-terminal" evidence="5">
    <location>
        <begin position="10"/>
        <end position="111"/>
    </location>
</feature>
<dbReference type="Pfam" id="PF01071">
    <property type="entry name" value="GARS_A"/>
    <property type="match status" value="1"/>
</dbReference>
<evidence type="ECO:0000259" key="5">
    <source>
        <dbReference type="Pfam" id="PF02844"/>
    </source>
</evidence>
<dbReference type="GO" id="GO:0005524">
    <property type="term" value="F:ATP binding"/>
    <property type="evidence" value="ECO:0007669"/>
    <property type="project" value="UniProtKB-KW"/>
</dbReference>
<dbReference type="EMBL" id="BARU01035539">
    <property type="protein sequence ID" value="GAH81709.1"/>
    <property type="molecule type" value="Genomic_DNA"/>
</dbReference>
<dbReference type="InterPro" id="IPR016185">
    <property type="entry name" value="PreATP-grasp_dom_sf"/>
</dbReference>
<accession>X1JTV8</accession>
<comment type="caution">
    <text evidence="6">The sequence shown here is derived from an EMBL/GenBank/DDBJ whole genome shotgun (WGS) entry which is preliminary data.</text>
</comment>
<evidence type="ECO:0000256" key="3">
    <source>
        <dbReference type="ARBA" id="ARBA00022840"/>
    </source>
</evidence>
<dbReference type="SUPFAM" id="SSF56059">
    <property type="entry name" value="Glutathione synthetase ATP-binding domain-like"/>
    <property type="match status" value="1"/>
</dbReference>
<dbReference type="GO" id="GO:0004637">
    <property type="term" value="F:phosphoribosylamine-glycine ligase activity"/>
    <property type="evidence" value="ECO:0007669"/>
    <property type="project" value="InterPro"/>
</dbReference>
<keyword evidence="3" id="KW-0067">ATP-binding</keyword>
<feature type="non-terminal residue" evidence="6">
    <location>
        <position position="226"/>
    </location>
</feature>
<organism evidence="6">
    <name type="scientific">marine sediment metagenome</name>
    <dbReference type="NCBI Taxonomy" id="412755"/>
    <lineage>
        <taxon>unclassified sequences</taxon>
        <taxon>metagenomes</taxon>
        <taxon>ecological metagenomes</taxon>
    </lineage>
</organism>
<dbReference type="Gene3D" id="3.40.50.20">
    <property type="match status" value="1"/>
</dbReference>
<dbReference type="InterPro" id="IPR000115">
    <property type="entry name" value="PRibGlycinamide_synth"/>
</dbReference>